<evidence type="ECO:0000256" key="3">
    <source>
        <dbReference type="ARBA" id="ARBA00023027"/>
    </source>
</evidence>
<dbReference type="Proteomes" id="UP000595064">
    <property type="component" value="Plasmid unnamed"/>
</dbReference>
<accession>A0A7T2YZP0</accession>
<dbReference type="InterPro" id="IPR056798">
    <property type="entry name" value="ADH_Fe_C"/>
</dbReference>
<protein>
    <submittedName>
        <fullName evidence="7">Maleylacetate reductase</fullName>
    </submittedName>
</protein>
<geneLocation type="plasmid" evidence="7 9">
    <name>unnamed</name>
</geneLocation>
<evidence type="ECO:0000313" key="8">
    <source>
        <dbReference type="EMBL" id="QPS85086.1"/>
    </source>
</evidence>
<dbReference type="GO" id="GO:0046872">
    <property type="term" value="F:metal ion binding"/>
    <property type="evidence" value="ECO:0007669"/>
    <property type="project" value="InterPro"/>
</dbReference>
<evidence type="ECO:0000256" key="2">
    <source>
        <dbReference type="ARBA" id="ARBA00023002"/>
    </source>
</evidence>
<dbReference type="Gene3D" id="1.20.1090.10">
    <property type="entry name" value="Dehydroquinate synthase-like - alpha domain"/>
    <property type="match status" value="1"/>
</dbReference>
<dbReference type="KEGG" id="dla:I6G47_32010"/>
<reference evidence="7 9" key="1">
    <citation type="submission" date="2020-12" db="EMBL/GenBank/DDBJ databases">
        <title>FDA dAtabase for Regulatory Grade micrObial Sequences (FDA-ARGOS): Supporting development and validation of Infectious Disease Dx tests.</title>
        <authorList>
            <person name="Sproer C."/>
            <person name="Gronow S."/>
            <person name="Severitt S."/>
            <person name="Schroder I."/>
            <person name="Tallon L."/>
            <person name="Sadzewicz L."/>
            <person name="Zhao X."/>
            <person name="Boylan J."/>
            <person name="Ott S."/>
            <person name="Bowen H."/>
            <person name="Vavikolanu K."/>
            <person name="Mehta A."/>
            <person name="Aluvathingal J."/>
            <person name="Nadendla S."/>
            <person name="Lowell S."/>
            <person name="Myers T."/>
            <person name="Yan Y."/>
            <person name="Sichtig H."/>
        </authorList>
    </citation>
    <scope>NUCLEOTIDE SEQUENCE [LARGE SCALE GENOMIC DNA]</scope>
    <source>
        <strain evidence="7 9">FDAARGOS_890</strain>
        <plasmid evidence="7 9">unnamed</plasmid>
    </source>
</reference>
<evidence type="ECO:0000313" key="7">
    <source>
        <dbReference type="EMBL" id="QPS84809.1"/>
    </source>
</evidence>
<keyword evidence="7" id="KW-0614">Plasmid</keyword>
<evidence type="ECO:0000259" key="5">
    <source>
        <dbReference type="Pfam" id="PF25137"/>
    </source>
</evidence>
<organism evidence="7 9">
    <name type="scientific">Delftia lacustris</name>
    <dbReference type="NCBI Taxonomy" id="558537"/>
    <lineage>
        <taxon>Bacteria</taxon>
        <taxon>Pseudomonadati</taxon>
        <taxon>Pseudomonadota</taxon>
        <taxon>Betaproteobacteria</taxon>
        <taxon>Burkholderiales</taxon>
        <taxon>Comamonadaceae</taxon>
        <taxon>Delftia</taxon>
    </lineage>
</organism>
<keyword evidence="3" id="KW-0520">NAD</keyword>
<dbReference type="Gene3D" id="3.40.50.1970">
    <property type="match status" value="1"/>
</dbReference>
<dbReference type="PANTHER" id="PTHR11496:SF102">
    <property type="entry name" value="ALCOHOL DEHYDROGENASE 4"/>
    <property type="match status" value="1"/>
</dbReference>
<dbReference type="GO" id="GO:0004022">
    <property type="term" value="F:alcohol dehydrogenase (NAD+) activity"/>
    <property type="evidence" value="ECO:0007669"/>
    <property type="project" value="TreeGrafter"/>
</dbReference>
<dbReference type="PANTHER" id="PTHR11496">
    <property type="entry name" value="ALCOHOL DEHYDROGENASE"/>
    <property type="match status" value="1"/>
</dbReference>
<feature type="domain" description="Alcohol dehydrogenase iron-type/glycerol dehydrogenase GldA" evidence="4">
    <location>
        <begin position="13"/>
        <end position="154"/>
    </location>
</feature>
<evidence type="ECO:0000313" key="9">
    <source>
        <dbReference type="Proteomes" id="UP000595064"/>
    </source>
</evidence>
<dbReference type="SUPFAM" id="SSF56796">
    <property type="entry name" value="Dehydroquinate synthase-like"/>
    <property type="match status" value="1"/>
</dbReference>
<proteinExistence type="inferred from homology"/>
<evidence type="ECO:0000256" key="1">
    <source>
        <dbReference type="ARBA" id="ARBA00007358"/>
    </source>
</evidence>
<dbReference type="EMBL" id="CP065749">
    <property type="protein sequence ID" value="QPS84809.1"/>
    <property type="molecule type" value="Genomic_DNA"/>
</dbReference>
<evidence type="ECO:0000259" key="4">
    <source>
        <dbReference type="Pfam" id="PF00465"/>
    </source>
</evidence>
<gene>
    <name evidence="6" type="ORF">I6G47_32010</name>
    <name evidence="7" type="ORF">I6G47_32135</name>
    <name evidence="8" type="ORF">I6G47_33665</name>
</gene>
<dbReference type="InterPro" id="IPR034786">
    <property type="entry name" value="MAR"/>
</dbReference>
<dbReference type="KEGG" id="dla:I6G47_33665"/>
<keyword evidence="9" id="KW-1185">Reference proteome</keyword>
<keyword evidence="2" id="KW-0560">Oxidoreductase</keyword>
<dbReference type="InterPro" id="IPR001670">
    <property type="entry name" value="ADH_Fe/GldA"/>
</dbReference>
<comment type="similarity">
    <text evidence="1">Belongs to the iron-containing alcohol dehydrogenase family.</text>
</comment>
<name>A0A7T2YZP0_9BURK</name>
<dbReference type="GO" id="GO:0018506">
    <property type="term" value="F:maleylacetate reductase activity"/>
    <property type="evidence" value="ECO:0007669"/>
    <property type="project" value="InterPro"/>
</dbReference>
<dbReference type="AlphaFoldDB" id="A0A7T2YZP0"/>
<dbReference type="Pfam" id="PF00465">
    <property type="entry name" value="Fe-ADH"/>
    <property type="match status" value="1"/>
</dbReference>
<sequence length="354" mass="37125">MIGAFTFAGHGGRAVFGVGSIAQIAEEVQMLGARRVLILTSPSHRDVAGRVAADLGELFAGVCHDAAMHVPVETAMETRQLAIRLQADCCVTIGGGSAIGLGKAVALALRVPIVAVPTSYAGSEMTSIYGITEDGKKVTGRDPHVRPKSVVYDPALTLSLPPSLSAASGMNAIAHCVEALYAMDGNPIVSLMAEEGISALALSLPRIIEDPSDVDARSEALYGAWLAGHALEATTMGLHHKICHVLGGAFGLPHAELHAIVLPHVARYNSKAAPQGMARVARALKAGDAPSALYHMLGRLRLPSALKQIGMPRSGVQQAAEEVCATPYRNPKVVEYESVKAMLERAYEGVEPRP</sequence>
<dbReference type="KEGG" id="dla:I6G47_32135"/>
<dbReference type="EMBL" id="CP065749">
    <property type="protein sequence ID" value="QPS85086.1"/>
    <property type="molecule type" value="Genomic_DNA"/>
</dbReference>
<evidence type="ECO:0000313" key="6">
    <source>
        <dbReference type="EMBL" id="QPS84788.1"/>
    </source>
</evidence>
<dbReference type="CDD" id="cd08177">
    <property type="entry name" value="MAR"/>
    <property type="match status" value="1"/>
</dbReference>
<dbReference type="EMBL" id="CP065749">
    <property type="protein sequence ID" value="QPS84788.1"/>
    <property type="molecule type" value="Genomic_DNA"/>
</dbReference>
<feature type="domain" description="Fe-containing alcohol dehydrogenase-like C-terminal" evidence="5">
    <location>
        <begin position="166"/>
        <end position="347"/>
    </location>
</feature>
<dbReference type="Pfam" id="PF25137">
    <property type="entry name" value="ADH_Fe_C"/>
    <property type="match status" value="1"/>
</dbReference>
<dbReference type="InterPro" id="IPR039697">
    <property type="entry name" value="Alcohol_dehydrogenase_Fe"/>
</dbReference>